<dbReference type="InterPro" id="IPR006638">
    <property type="entry name" value="Elp3/MiaA/NifB-like_rSAM"/>
</dbReference>
<name>A0A7V3YG39_9BACT</name>
<dbReference type="Gene3D" id="3.40.50.280">
    <property type="entry name" value="Cobalamin-binding domain"/>
    <property type="match status" value="1"/>
</dbReference>
<dbReference type="Gene3D" id="3.20.20.70">
    <property type="entry name" value="Aldolase class I"/>
    <property type="match status" value="1"/>
</dbReference>
<evidence type="ECO:0000256" key="1">
    <source>
        <dbReference type="ARBA" id="ARBA00001966"/>
    </source>
</evidence>
<organism evidence="8">
    <name type="scientific">Candidatus Caldatribacterium californiense</name>
    <dbReference type="NCBI Taxonomy" id="1454726"/>
    <lineage>
        <taxon>Bacteria</taxon>
        <taxon>Pseudomonadati</taxon>
        <taxon>Atribacterota</taxon>
        <taxon>Atribacteria</taxon>
        <taxon>Atribacterales</taxon>
        <taxon>Candidatus Caldatribacteriaceae</taxon>
        <taxon>Candidatus Caldatribacterium</taxon>
    </lineage>
</organism>
<feature type="compositionally biased region" description="Basic and acidic residues" evidence="6">
    <location>
        <begin position="540"/>
        <end position="550"/>
    </location>
</feature>
<accession>A0A7V3YG39</accession>
<protein>
    <submittedName>
        <fullName evidence="8">Radical SAM protein</fullName>
    </submittedName>
</protein>
<evidence type="ECO:0000256" key="2">
    <source>
        <dbReference type="ARBA" id="ARBA00022691"/>
    </source>
</evidence>
<dbReference type="GO" id="GO:0003824">
    <property type="term" value="F:catalytic activity"/>
    <property type="evidence" value="ECO:0007669"/>
    <property type="project" value="InterPro"/>
</dbReference>
<evidence type="ECO:0000259" key="7">
    <source>
        <dbReference type="PROSITE" id="PS51918"/>
    </source>
</evidence>
<dbReference type="InterPro" id="IPR007197">
    <property type="entry name" value="rSAM"/>
</dbReference>
<dbReference type="EMBL" id="DTFV01000057">
    <property type="protein sequence ID" value="HGI30469.1"/>
    <property type="molecule type" value="Genomic_DNA"/>
</dbReference>
<comment type="caution">
    <text evidence="8">The sequence shown here is derived from an EMBL/GenBank/DDBJ whole genome shotgun (WGS) entry which is preliminary data.</text>
</comment>
<feature type="region of interest" description="Disordered" evidence="6">
    <location>
        <begin position="540"/>
        <end position="559"/>
    </location>
</feature>
<dbReference type="PANTHER" id="PTHR42731:SF1">
    <property type="entry name" value="RADICAL SAM DOMAIN PROTEIN"/>
    <property type="match status" value="1"/>
</dbReference>
<keyword evidence="2" id="KW-0949">S-adenosyl-L-methionine</keyword>
<dbReference type="Pfam" id="PF04055">
    <property type="entry name" value="Radical_SAM"/>
    <property type="match status" value="1"/>
</dbReference>
<evidence type="ECO:0000256" key="3">
    <source>
        <dbReference type="ARBA" id="ARBA00022723"/>
    </source>
</evidence>
<sequence>MHRLFSVKPESHRIAVVNEQGLILPQSGQYGLALCFPGAYSLGMAHLGFQSLFRILSEASGWWGDRFFSDTGSRSLVAHLPLRAFHLAAFSLSFELDVFPFLLMLQQAHIPLFVEKRQEEDPFVLAGGPLVTLNPEIVAPFVDAAVIGEAEVTLPQILTVWAFWKARGATRKDVKLALSRIPGVYVPEFYTPVYERDVLRAFEISHEAPFPVYRQWGNLEDFETRTFIYTPLAHFRNTALVELNRGCRYRCRFCAGSCIYAPFRQRSLALVLSMIRKVLEWQPEKVGFVGSDVLGYPAFPEVVHFLRSSGKKLTLSSLVGKDLYGRSDLLELLRAGGLETITLAPETGDVAFRLFLGKGLSNDEWLELILECLRVGFARVKLYFMLGKPDAVSVEADLEFLARLVRLAPSPSRLWVSYSFLIPKPHTFLEDYKAESFERWKREKEIFERGLRKMRIAFSGESPRRAWVELILTRGDRALARCLPELLEGERFLSLPSWRRILSALGRDEREWPRLPWRGGLKPWSVVHLWALGNGEERSHEGFREPEHRTGVGNHCRRL</sequence>
<evidence type="ECO:0000256" key="5">
    <source>
        <dbReference type="ARBA" id="ARBA00023014"/>
    </source>
</evidence>
<evidence type="ECO:0000256" key="6">
    <source>
        <dbReference type="SAM" id="MobiDB-lite"/>
    </source>
</evidence>
<dbReference type="InterPro" id="IPR013785">
    <property type="entry name" value="Aldolase_TIM"/>
</dbReference>
<gene>
    <name evidence="8" type="ORF">ENV30_04065</name>
</gene>
<keyword evidence="3" id="KW-0479">Metal-binding</keyword>
<dbReference type="SFLD" id="SFLDS00029">
    <property type="entry name" value="Radical_SAM"/>
    <property type="match status" value="1"/>
</dbReference>
<dbReference type="SMART" id="SM00729">
    <property type="entry name" value="Elp3"/>
    <property type="match status" value="1"/>
</dbReference>
<dbReference type="SFLD" id="SFLDG01082">
    <property type="entry name" value="B12-binding_domain_containing"/>
    <property type="match status" value="1"/>
</dbReference>
<proteinExistence type="predicted"/>
<dbReference type="PROSITE" id="PS51918">
    <property type="entry name" value="RADICAL_SAM"/>
    <property type="match status" value="1"/>
</dbReference>
<dbReference type="GO" id="GO:0051536">
    <property type="term" value="F:iron-sulfur cluster binding"/>
    <property type="evidence" value="ECO:0007669"/>
    <property type="project" value="UniProtKB-KW"/>
</dbReference>
<evidence type="ECO:0000256" key="4">
    <source>
        <dbReference type="ARBA" id="ARBA00023004"/>
    </source>
</evidence>
<feature type="domain" description="Radical SAM core" evidence="7">
    <location>
        <begin position="233"/>
        <end position="461"/>
    </location>
</feature>
<keyword evidence="5" id="KW-0411">Iron-sulfur</keyword>
<dbReference type="PANTHER" id="PTHR42731">
    <property type="entry name" value="SLL1084 PROTEIN"/>
    <property type="match status" value="1"/>
</dbReference>
<keyword evidence="4" id="KW-0408">Iron</keyword>
<reference evidence="8" key="1">
    <citation type="journal article" date="2020" name="mSystems">
        <title>Genome- and Community-Level Interaction Insights into Carbon Utilization and Element Cycling Functions of Hydrothermarchaeota in Hydrothermal Sediment.</title>
        <authorList>
            <person name="Zhou Z."/>
            <person name="Liu Y."/>
            <person name="Xu W."/>
            <person name="Pan J."/>
            <person name="Luo Z.H."/>
            <person name="Li M."/>
        </authorList>
    </citation>
    <scope>NUCLEOTIDE SEQUENCE [LARGE SCALE GENOMIC DNA]</scope>
    <source>
        <strain evidence="8">SpSt-747</strain>
    </source>
</reference>
<dbReference type="AlphaFoldDB" id="A0A7V3YG39"/>
<dbReference type="InterPro" id="IPR058240">
    <property type="entry name" value="rSAM_sf"/>
</dbReference>
<dbReference type="GO" id="GO:0046872">
    <property type="term" value="F:metal ion binding"/>
    <property type="evidence" value="ECO:0007669"/>
    <property type="project" value="UniProtKB-KW"/>
</dbReference>
<dbReference type="CDD" id="cd01335">
    <property type="entry name" value="Radical_SAM"/>
    <property type="match status" value="1"/>
</dbReference>
<comment type="cofactor">
    <cofactor evidence="1">
        <name>[4Fe-4S] cluster</name>
        <dbReference type="ChEBI" id="CHEBI:49883"/>
    </cofactor>
</comment>
<evidence type="ECO:0000313" key="8">
    <source>
        <dbReference type="EMBL" id="HGI30469.1"/>
    </source>
</evidence>
<dbReference type="Pfam" id="PF19864">
    <property type="entry name" value="Radical_SAM_N2"/>
    <property type="match status" value="1"/>
</dbReference>
<dbReference type="SUPFAM" id="SSF102114">
    <property type="entry name" value="Radical SAM enzymes"/>
    <property type="match status" value="1"/>
</dbReference>
<dbReference type="InterPro" id="IPR045784">
    <property type="entry name" value="Radical_SAM_N2"/>
</dbReference>